<feature type="transmembrane region" description="Helical" evidence="1">
    <location>
        <begin position="9"/>
        <end position="30"/>
    </location>
</feature>
<dbReference type="EMBL" id="JAKWBL010000001">
    <property type="protein sequence ID" value="MCH5596541.1"/>
    <property type="molecule type" value="Genomic_DNA"/>
</dbReference>
<proteinExistence type="predicted"/>
<dbReference type="InterPro" id="IPR016865">
    <property type="entry name" value="RclC"/>
</dbReference>
<keyword evidence="1" id="KW-0812">Transmembrane</keyword>
<accession>A0ABS9SDY0</accession>
<protein>
    <submittedName>
        <fullName evidence="2">DUF417 family protein</fullName>
    </submittedName>
</protein>
<dbReference type="InterPro" id="IPR007339">
    <property type="entry name" value="RclC-like"/>
</dbReference>
<reference evidence="2 3" key="1">
    <citation type="submission" date="2022-02" db="EMBL/GenBank/DDBJ databases">
        <authorList>
            <person name="Min J."/>
        </authorList>
    </citation>
    <scope>NUCLEOTIDE SEQUENCE [LARGE SCALE GENOMIC DNA]</scope>
    <source>
        <strain evidence="2 3">GR10-1</strain>
    </source>
</reference>
<feature type="transmembrane region" description="Helical" evidence="1">
    <location>
        <begin position="84"/>
        <end position="104"/>
    </location>
</feature>
<dbReference type="PANTHER" id="PTHR40106">
    <property type="entry name" value="INNER MEMBRANE PROTEIN RCLC"/>
    <property type="match status" value="1"/>
</dbReference>
<organism evidence="2 3">
    <name type="scientific">Niabella ginsengisoli</name>
    <dbReference type="NCBI Taxonomy" id="522298"/>
    <lineage>
        <taxon>Bacteria</taxon>
        <taxon>Pseudomonadati</taxon>
        <taxon>Bacteroidota</taxon>
        <taxon>Chitinophagia</taxon>
        <taxon>Chitinophagales</taxon>
        <taxon>Chitinophagaceae</taxon>
        <taxon>Niabella</taxon>
    </lineage>
</organism>
<dbReference type="Pfam" id="PF04224">
    <property type="entry name" value="DUF417"/>
    <property type="match status" value="1"/>
</dbReference>
<evidence type="ECO:0000313" key="3">
    <source>
        <dbReference type="Proteomes" id="UP001202248"/>
    </source>
</evidence>
<dbReference type="PANTHER" id="PTHR40106:SF1">
    <property type="entry name" value="INNER MEMBRANE PROTEIN RCLC"/>
    <property type="match status" value="1"/>
</dbReference>
<dbReference type="PIRSF" id="PIRSF028065">
    <property type="entry name" value="UCP028065"/>
    <property type="match status" value="1"/>
</dbReference>
<evidence type="ECO:0000313" key="2">
    <source>
        <dbReference type="EMBL" id="MCH5596541.1"/>
    </source>
</evidence>
<feature type="transmembrane region" description="Helical" evidence="1">
    <location>
        <begin position="116"/>
        <end position="137"/>
    </location>
</feature>
<gene>
    <name evidence="2" type="ORF">MKP09_00660</name>
</gene>
<name>A0ABS9SDY0_9BACT</name>
<dbReference type="Proteomes" id="UP001202248">
    <property type="component" value="Unassembled WGS sequence"/>
</dbReference>
<feature type="transmembrane region" description="Helical" evidence="1">
    <location>
        <begin position="50"/>
        <end position="77"/>
    </location>
</feature>
<comment type="caution">
    <text evidence="2">The sequence shown here is derived from an EMBL/GenBank/DDBJ whole genome shotgun (WGS) entry which is preliminary data.</text>
</comment>
<keyword evidence="1" id="KW-1133">Transmembrane helix</keyword>
<keyword evidence="3" id="KW-1185">Reference proteome</keyword>
<sequence>MKKTNLQNLGYIISVIGVAIILLWIGVFKFTPTEAKAIEPLVQNSFLMNWLYEISSVQGVSNIIGAVEIVTAACLLLHFFWKPAGIIGGVLSLGTFLATLSFLFTTPDSFKVVDGVPITQFFILKDLMAVGISLLIIGKSLGK</sequence>
<evidence type="ECO:0000256" key="1">
    <source>
        <dbReference type="SAM" id="Phobius"/>
    </source>
</evidence>
<dbReference type="RefSeq" id="WP_240825622.1">
    <property type="nucleotide sequence ID" value="NZ_JAKWBL010000001.1"/>
</dbReference>
<keyword evidence="1" id="KW-0472">Membrane</keyword>